<comment type="caution">
    <text evidence="1">The sequence shown here is derived from an EMBL/GenBank/DDBJ whole genome shotgun (WGS) entry which is preliminary data.</text>
</comment>
<dbReference type="Proteomes" id="UP000275267">
    <property type="component" value="Unassembled WGS sequence"/>
</dbReference>
<accession>A0A3L6TT65</accession>
<evidence type="ECO:0000313" key="1">
    <source>
        <dbReference type="EMBL" id="RLN42735.1"/>
    </source>
</evidence>
<reference evidence="2" key="1">
    <citation type="journal article" date="2019" name="Nat. Commun.">
        <title>The genome of broomcorn millet.</title>
        <authorList>
            <person name="Zou C."/>
            <person name="Miki D."/>
            <person name="Li D."/>
            <person name="Tang Q."/>
            <person name="Xiao L."/>
            <person name="Rajput S."/>
            <person name="Deng P."/>
            <person name="Jia W."/>
            <person name="Huang R."/>
            <person name="Zhang M."/>
            <person name="Sun Y."/>
            <person name="Hu J."/>
            <person name="Fu X."/>
            <person name="Schnable P.S."/>
            <person name="Li F."/>
            <person name="Zhang H."/>
            <person name="Feng B."/>
            <person name="Zhu X."/>
            <person name="Liu R."/>
            <person name="Schnable J.C."/>
            <person name="Zhu J.-K."/>
            <person name="Zhang H."/>
        </authorList>
    </citation>
    <scope>NUCLEOTIDE SEQUENCE [LARGE SCALE GENOMIC DNA]</scope>
</reference>
<sequence>MATTQFAMVEELASLIKDNLHSKHLILSTEEALIAALQQLRCADDVDGDSDGGEEDAAADTIELQPAGAYHRLLLHRLAEIYGYCCLLAQSGVVS</sequence>
<dbReference type="SUPFAM" id="SSF82708">
    <property type="entry name" value="R3H domain"/>
    <property type="match status" value="1"/>
</dbReference>
<dbReference type="STRING" id="4540.A0A3L6TT65"/>
<gene>
    <name evidence="1" type="ORF">C2845_PM01G15330</name>
</gene>
<keyword evidence="2" id="KW-1185">Reference proteome</keyword>
<dbReference type="InterPro" id="IPR036867">
    <property type="entry name" value="R3H_dom_sf"/>
</dbReference>
<evidence type="ECO:0000313" key="2">
    <source>
        <dbReference type="Proteomes" id="UP000275267"/>
    </source>
</evidence>
<proteinExistence type="predicted"/>
<dbReference type="EMBL" id="PQIB02000001">
    <property type="protein sequence ID" value="RLN42735.1"/>
    <property type="molecule type" value="Genomic_DNA"/>
</dbReference>
<dbReference type="AlphaFoldDB" id="A0A3L6TT65"/>
<dbReference type="GO" id="GO:0003676">
    <property type="term" value="F:nucleic acid binding"/>
    <property type="evidence" value="ECO:0007669"/>
    <property type="project" value="InterPro"/>
</dbReference>
<protein>
    <submittedName>
        <fullName evidence="1">R3H domain-containing protein 1-like</fullName>
    </submittedName>
</protein>
<dbReference type="OrthoDB" id="278430at2759"/>
<organism evidence="1 2">
    <name type="scientific">Panicum miliaceum</name>
    <name type="common">Proso millet</name>
    <name type="synonym">Broomcorn millet</name>
    <dbReference type="NCBI Taxonomy" id="4540"/>
    <lineage>
        <taxon>Eukaryota</taxon>
        <taxon>Viridiplantae</taxon>
        <taxon>Streptophyta</taxon>
        <taxon>Embryophyta</taxon>
        <taxon>Tracheophyta</taxon>
        <taxon>Spermatophyta</taxon>
        <taxon>Magnoliopsida</taxon>
        <taxon>Liliopsida</taxon>
        <taxon>Poales</taxon>
        <taxon>Poaceae</taxon>
        <taxon>PACMAD clade</taxon>
        <taxon>Panicoideae</taxon>
        <taxon>Panicodae</taxon>
        <taxon>Paniceae</taxon>
        <taxon>Panicinae</taxon>
        <taxon>Panicum</taxon>
        <taxon>Panicum sect. Panicum</taxon>
    </lineage>
</organism>
<name>A0A3L6TT65_PANMI</name>
<dbReference type="Gene3D" id="3.30.1370.50">
    <property type="entry name" value="R3H-like domain"/>
    <property type="match status" value="1"/>
</dbReference>